<proteinExistence type="inferred from homology"/>
<organism evidence="3 4">
    <name type="scientific">Chelatococcus reniformis</name>
    <dbReference type="NCBI Taxonomy" id="1494448"/>
    <lineage>
        <taxon>Bacteria</taxon>
        <taxon>Pseudomonadati</taxon>
        <taxon>Pseudomonadota</taxon>
        <taxon>Alphaproteobacteria</taxon>
        <taxon>Hyphomicrobiales</taxon>
        <taxon>Chelatococcaceae</taxon>
        <taxon>Chelatococcus</taxon>
    </lineage>
</organism>
<dbReference type="AlphaFoldDB" id="A0A916TYI5"/>
<reference evidence="3" key="1">
    <citation type="journal article" date="2014" name="Int. J. Syst. Evol. Microbiol.">
        <title>Complete genome sequence of Corynebacterium casei LMG S-19264T (=DSM 44701T), isolated from a smear-ripened cheese.</title>
        <authorList>
            <consortium name="US DOE Joint Genome Institute (JGI-PGF)"/>
            <person name="Walter F."/>
            <person name="Albersmeier A."/>
            <person name="Kalinowski J."/>
            <person name="Ruckert C."/>
        </authorList>
    </citation>
    <scope>NUCLEOTIDE SEQUENCE</scope>
    <source>
        <strain evidence="3">CGMCC 1.12919</strain>
    </source>
</reference>
<evidence type="ECO:0000313" key="4">
    <source>
        <dbReference type="Proteomes" id="UP000637002"/>
    </source>
</evidence>
<comment type="caution">
    <text evidence="3">The sequence shown here is derived from an EMBL/GenBank/DDBJ whole genome shotgun (WGS) entry which is preliminary data.</text>
</comment>
<dbReference type="GO" id="GO:0016491">
    <property type="term" value="F:oxidoreductase activity"/>
    <property type="evidence" value="ECO:0007669"/>
    <property type="project" value="UniProtKB-KW"/>
</dbReference>
<dbReference type="Proteomes" id="UP000637002">
    <property type="component" value="Unassembled WGS sequence"/>
</dbReference>
<keyword evidence="2" id="KW-0560">Oxidoreductase</keyword>
<dbReference type="InterPro" id="IPR036291">
    <property type="entry name" value="NAD(P)-bd_dom_sf"/>
</dbReference>
<evidence type="ECO:0000256" key="1">
    <source>
        <dbReference type="ARBA" id="ARBA00006484"/>
    </source>
</evidence>
<evidence type="ECO:0000313" key="3">
    <source>
        <dbReference type="EMBL" id="GGC49305.1"/>
    </source>
</evidence>
<dbReference type="RefSeq" id="WP_188607574.1">
    <property type="nucleotide sequence ID" value="NZ_BMGG01000001.1"/>
</dbReference>
<dbReference type="PRINTS" id="PR00081">
    <property type="entry name" value="GDHRDH"/>
</dbReference>
<protein>
    <submittedName>
        <fullName evidence="3">2-hydroxycyclohexanecarboxyl-CoA dehydrogenase</fullName>
    </submittedName>
</protein>
<evidence type="ECO:0000256" key="2">
    <source>
        <dbReference type="ARBA" id="ARBA00023002"/>
    </source>
</evidence>
<accession>A0A916TYI5</accession>
<dbReference type="InterPro" id="IPR002347">
    <property type="entry name" value="SDR_fam"/>
</dbReference>
<keyword evidence="4" id="KW-1185">Reference proteome</keyword>
<gene>
    <name evidence="3" type="primary">badH</name>
    <name evidence="3" type="ORF">GCM10010994_05580</name>
</gene>
<dbReference type="Gene3D" id="3.40.50.720">
    <property type="entry name" value="NAD(P)-binding Rossmann-like Domain"/>
    <property type="match status" value="1"/>
</dbReference>
<dbReference type="Pfam" id="PF13561">
    <property type="entry name" value="adh_short_C2"/>
    <property type="match status" value="1"/>
</dbReference>
<dbReference type="PANTHER" id="PTHR43639">
    <property type="entry name" value="OXIDOREDUCTASE, SHORT-CHAIN DEHYDROGENASE/REDUCTASE FAMILY (AFU_ORTHOLOGUE AFUA_5G02870)"/>
    <property type="match status" value="1"/>
</dbReference>
<sequence>MSEAKAARYTEGAAIVAGGSGGIGRAICRTLAAGGADVVLTYNRNREAGEAAADEVRALGRRALALQLDLRDGAAVAAAIAAGVAAMGGIHTAVYAAGPYIDMRHVSRLEPALFERTVATDVFGAYNFIHAALGELRRHKGTAIALGTPAIRRYAVKDVLSAAPKAAIEAVIRAVAAEEGRFGVRANFVGVGVITDGMYHQLVATGDFDEAFFEATRKAVALRRLGAAQDIANAVDFLASDAAGYITGQSLMVDGGYAL</sequence>
<dbReference type="SUPFAM" id="SSF51735">
    <property type="entry name" value="NAD(P)-binding Rossmann-fold domains"/>
    <property type="match status" value="1"/>
</dbReference>
<dbReference type="EMBL" id="BMGG01000001">
    <property type="protein sequence ID" value="GGC49305.1"/>
    <property type="molecule type" value="Genomic_DNA"/>
</dbReference>
<dbReference type="PANTHER" id="PTHR43639:SF1">
    <property type="entry name" value="SHORT-CHAIN DEHYDROGENASE_REDUCTASE FAMILY PROTEIN"/>
    <property type="match status" value="1"/>
</dbReference>
<reference evidence="3" key="2">
    <citation type="submission" date="2020-09" db="EMBL/GenBank/DDBJ databases">
        <authorList>
            <person name="Sun Q."/>
            <person name="Zhou Y."/>
        </authorList>
    </citation>
    <scope>NUCLEOTIDE SEQUENCE</scope>
    <source>
        <strain evidence="3">CGMCC 1.12919</strain>
    </source>
</reference>
<name>A0A916TYI5_9HYPH</name>
<comment type="similarity">
    <text evidence="1">Belongs to the short-chain dehydrogenases/reductases (SDR) family.</text>
</comment>